<keyword evidence="2" id="KW-1185">Reference proteome</keyword>
<sequence>MRPASQTGFKGTTKVSAATRLSGTAWLVNANTSELKGSAVICDAFPVQFLNVLRVLSEKYGVDVVLILTLSLASLRCPSTPRKLFFSSQSFLQHYIEYRHKKHPSRQRK</sequence>
<accession>A0AA40EXM8</accession>
<dbReference type="EMBL" id="JAUKTV010000001">
    <property type="protein sequence ID" value="KAK0747401.1"/>
    <property type="molecule type" value="Genomic_DNA"/>
</dbReference>
<protein>
    <submittedName>
        <fullName evidence="1">Uncharacterized protein</fullName>
    </submittedName>
</protein>
<evidence type="ECO:0000313" key="2">
    <source>
        <dbReference type="Proteomes" id="UP001172159"/>
    </source>
</evidence>
<organism evidence="1 2">
    <name type="scientific">Apiosordaria backusii</name>
    <dbReference type="NCBI Taxonomy" id="314023"/>
    <lineage>
        <taxon>Eukaryota</taxon>
        <taxon>Fungi</taxon>
        <taxon>Dikarya</taxon>
        <taxon>Ascomycota</taxon>
        <taxon>Pezizomycotina</taxon>
        <taxon>Sordariomycetes</taxon>
        <taxon>Sordariomycetidae</taxon>
        <taxon>Sordariales</taxon>
        <taxon>Lasiosphaeriaceae</taxon>
        <taxon>Apiosordaria</taxon>
    </lineage>
</organism>
<evidence type="ECO:0000313" key="1">
    <source>
        <dbReference type="EMBL" id="KAK0747401.1"/>
    </source>
</evidence>
<reference evidence="1" key="1">
    <citation type="submission" date="2023-06" db="EMBL/GenBank/DDBJ databases">
        <title>Genome-scale phylogeny and comparative genomics of the fungal order Sordariales.</title>
        <authorList>
            <consortium name="Lawrence Berkeley National Laboratory"/>
            <person name="Hensen N."/>
            <person name="Bonometti L."/>
            <person name="Westerberg I."/>
            <person name="Brannstrom I.O."/>
            <person name="Guillou S."/>
            <person name="Cros-Aarteil S."/>
            <person name="Calhoun S."/>
            <person name="Haridas S."/>
            <person name="Kuo A."/>
            <person name="Mondo S."/>
            <person name="Pangilinan J."/>
            <person name="Riley R."/>
            <person name="Labutti K."/>
            <person name="Andreopoulos B."/>
            <person name="Lipzen A."/>
            <person name="Chen C."/>
            <person name="Yanf M."/>
            <person name="Daum C."/>
            <person name="Ng V."/>
            <person name="Clum A."/>
            <person name="Steindorff A."/>
            <person name="Ohm R."/>
            <person name="Martin F."/>
            <person name="Silar P."/>
            <person name="Natvig D."/>
            <person name="Lalanne C."/>
            <person name="Gautier V."/>
            <person name="Ament-Velasquez S.L."/>
            <person name="Kruys A."/>
            <person name="Hutchinson M.I."/>
            <person name="Powell A.J."/>
            <person name="Barry K."/>
            <person name="Miller A.N."/>
            <person name="Grigoriev I.V."/>
            <person name="Debuchy R."/>
            <person name="Gladieux P."/>
            <person name="Thoren M.H."/>
            <person name="Johannesson H."/>
        </authorList>
    </citation>
    <scope>NUCLEOTIDE SEQUENCE</scope>
    <source>
        <strain evidence="1">CBS 540.89</strain>
    </source>
</reference>
<comment type="caution">
    <text evidence="1">The sequence shown here is derived from an EMBL/GenBank/DDBJ whole genome shotgun (WGS) entry which is preliminary data.</text>
</comment>
<dbReference type="Proteomes" id="UP001172159">
    <property type="component" value="Unassembled WGS sequence"/>
</dbReference>
<proteinExistence type="predicted"/>
<gene>
    <name evidence="1" type="ORF">B0T21DRAFT_4350</name>
</gene>
<dbReference type="AlphaFoldDB" id="A0AA40EXM8"/>
<name>A0AA40EXM8_9PEZI</name>